<dbReference type="EMBL" id="CP059273">
    <property type="protein sequence ID" value="QLQ82109.1"/>
    <property type="molecule type" value="Genomic_DNA"/>
</dbReference>
<comment type="subcellular location">
    <subcellularLocation>
        <location evidence="1">Membrane</location>
        <topology evidence="1">Multi-pass membrane protein</topology>
    </subcellularLocation>
</comment>
<evidence type="ECO:0000256" key="4">
    <source>
        <dbReference type="ARBA" id="ARBA00023136"/>
    </source>
</evidence>
<feature type="transmembrane region" description="Helical" evidence="5">
    <location>
        <begin position="410"/>
        <end position="433"/>
    </location>
</feature>
<name>A0A7H9HYA6_9SACH</name>
<feature type="transmembrane region" description="Helical" evidence="5">
    <location>
        <begin position="166"/>
        <end position="189"/>
    </location>
</feature>
<feature type="transmembrane region" description="Helical" evidence="5">
    <location>
        <begin position="18"/>
        <end position="43"/>
    </location>
</feature>
<sequence>MQGIATQRSLARHDLPQFYLLVALYFVQGIPVGLAFGTIPFLLKSMAKETSFTTLGIFSIATYPYSLKILWSPIVDSMYSDKIGRRRSWIIPIQLVSGVLLFVLGSAISRGLVFSGVDDAFHGRNGGIHDLNILALTFYFGTLVFLCATQDIAVDGWALTILSKQSLTYASTAQTVGMNIGYFLSFTVFLSLNSNAFANKYIRSDPKEYGLLSLGGYMKFSGAIYVLLTLYVIFYTKERPLQDVLPKSFITKKDDEPKLLVEYGDGDAIGTENTSSLLYTYKCFGRILKLPTVRTLAVIHLISKLAFQCNEAATNLKLLEQGFKREDLAVTVLIDVPFEIIFGYYVAKWSSDATHNTSNVSQNNAWSRWLVGDSGVLTPWLWGFLGRLASAILGSVVVKTFPKNGEIGKLYFLVVIVQHLLGSFMSTVQFVGISAFHTRIADPAVGGTYMTLLNTLSNFGGTWPRLVIMSMINYFSVYECYIPASNEKVRYHGKSMDVCTKDLNGKVSILRDGYYITNAICVTIGIFLYFGFLKRKAQQLQNMPITAWRCQ</sequence>
<feature type="transmembrane region" description="Helical" evidence="5">
    <location>
        <begin position="133"/>
        <end position="154"/>
    </location>
</feature>
<dbReference type="OrthoDB" id="6415790at2759"/>
<keyword evidence="4 5" id="KW-0472">Membrane</keyword>
<organism evidence="6 7">
    <name type="scientific">Torulaspora globosa</name>
    <dbReference type="NCBI Taxonomy" id="48254"/>
    <lineage>
        <taxon>Eukaryota</taxon>
        <taxon>Fungi</taxon>
        <taxon>Dikarya</taxon>
        <taxon>Ascomycota</taxon>
        <taxon>Saccharomycotina</taxon>
        <taxon>Saccharomycetes</taxon>
        <taxon>Saccharomycetales</taxon>
        <taxon>Saccharomycetaceae</taxon>
        <taxon>Torulaspora</taxon>
    </lineage>
</organism>
<dbReference type="PANTHER" id="PTHR12778">
    <property type="entry name" value="SOLUTE CARRIER FAMILY 33 ACETYL-COA TRANSPORTER -RELATED"/>
    <property type="match status" value="1"/>
</dbReference>
<dbReference type="InterPro" id="IPR024371">
    <property type="entry name" value="AcetylCoA_trans_1-like"/>
</dbReference>
<evidence type="ECO:0000256" key="1">
    <source>
        <dbReference type="ARBA" id="ARBA00004141"/>
    </source>
</evidence>
<dbReference type="GO" id="GO:0008521">
    <property type="term" value="F:acetyl-CoA transmembrane transporter activity"/>
    <property type="evidence" value="ECO:0007669"/>
    <property type="project" value="InterPro"/>
</dbReference>
<evidence type="ECO:0000256" key="5">
    <source>
        <dbReference type="SAM" id="Phobius"/>
    </source>
</evidence>
<dbReference type="PANTHER" id="PTHR12778:SF9">
    <property type="entry name" value="ACETYL-COENZYME A TRANSPORTER 1"/>
    <property type="match status" value="1"/>
</dbReference>
<keyword evidence="2 5" id="KW-0812">Transmembrane</keyword>
<dbReference type="GO" id="GO:0035348">
    <property type="term" value="P:acetyl-CoA transmembrane transport"/>
    <property type="evidence" value="ECO:0007669"/>
    <property type="project" value="InterPro"/>
</dbReference>
<dbReference type="AlphaFoldDB" id="A0A7H9HYA6"/>
<accession>A0A7H9HYA6</accession>
<dbReference type="InterPro" id="IPR004752">
    <property type="entry name" value="AmpG_permease/AT-1"/>
</dbReference>
<evidence type="ECO:0000256" key="2">
    <source>
        <dbReference type="ARBA" id="ARBA00022692"/>
    </source>
</evidence>
<gene>
    <name evidence="6" type="ORF">HG537_0G03640</name>
</gene>
<feature type="transmembrane region" description="Helical" evidence="5">
    <location>
        <begin position="513"/>
        <end position="533"/>
    </location>
</feature>
<evidence type="ECO:0000313" key="7">
    <source>
        <dbReference type="Proteomes" id="UP000510647"/>
    </source>
</evidence>
<reference evidence="6 7" key="1">
    <citation type="submission" date="2020-06" db="EMBL/GenBank/DDBJ databases">
        <title>The yeast mating-type switching endonuclease HO is a domesticated member of an unorthodox homing genetic element family.</title>
        <authorList>
            <person name="Coughlan A.Y."/>
            <person name="Lombardi L."/>
            <person name="Braun-Galleani S."/>
            <person name="Martos A.R."/>
            <person name="Galeote V."/>
            <person name="Bigey F."/>
            <person name="Dequin S."/>
            <person name="Byrne K.P."/>
            <person name="Wolfe K.H."/>
        </authorList>
    </citation>
    <scope>NUCLEOTIDE SEQUENCE [LARGE SCALE GENOMIC DNA]</scope>
    <source>
        <strain evidence="6 7">CBS2947</strain>
    </source>
</reference>
<dbReference type="FunFam" id="1.20.1250.20:FF:000289">
    <property type="entry name" value="Acetyl-coenzyme A transporter 1"/>
    <property type="match status" value="1"/>
</dbReference>
<dbReference type="InterPro" id="IPR036259">
    <property type="entry name" value="MFS_trans_sf"/>
</dbReference>
<proteinExistence type="predicted"/>
<dbReference type="GO" id="GO:0016020">
    <property type="term" value="C:membrane"/>
    <property type="evidence" value="ECO:0007669"/>
    <property type="project" value="UniProtKB-SubCell"/>
</dbReference>
<feature type="transmembrane region" description="Helical" evidence="5">
    <location>
        <begin position="328"/>
        <end position="347"/>
    </location>
</feature>
<feature type="transmembrane region" description="Helical" evidence="5">
    <location>
        <begin position="380"/>
        <end position="398"/>
    </location>
</feature>
<feature type="transmembrane region" description="Helical" evidence="5">
    <location>
        <begin position="209"/>
        <end position="234"/>
    </location>
</feature>
<keyword evidence="7" id="KW-1185">Reference proteome</keyword>
<evidence type="ECO:0000313" key="6">
    <source>
        <dbReference type="EMBL" id="QLQ82109.1"/>
    </source>
</evidence>
<feature type="transmembrane region" description="Helical" evidence="5">
    <location>
        <begin position="89"/>
        <end position="113"/>
    </location>
</feature>
<protein>
    <recommendedName>
        <fullName evidence="8">MFS general substrate transporter</fullName>
    </recommendedName>
</protein>
<dbReference type="Proteomes" id="UP000510647">
    <property type="component" value="Chromosome 7"/>
</dbReference>
<evidence type="ECO:0000256" key="3">
    <source>
        <dbReference type="ARBA" id="ARBA00022989"/>
    </source>
</evidence>
<evidence type="ECO:0008006" key="8">
    <source>
        <dbReference type="Google" id="ProtNLM"/>
    </source>
</evidence>
<dbReference type="Pfam" id="PF13000">
    <property type="entry name" value="Acatn"/>
    <property type="match status" value="1"/>
</dbReference>
<keyword evidence="3 5" id="KW-1133">Transmembrane helix</keyword>
<dbReference type="SUPFAM" id="SSF103473">
    <property type="entry name" value="MFS general substrate transporter"/>
    <property type="match status" value="1"/>
</dbReference>